<reference evidence="1" key="1">
    <citation type="submission" date="2020-06" db="EMBL/GenBank/DDBJ databases">
        <authorList>
            <person name="Dong N."/>
        </authorList>
    </citation>
    <scope>NUCLEOTIDE SEQUENCE</scope>
    <source>
        <strain evidence="1">DF46-2-2</strain>
    </source>
</reference>
<dbReference type="RefSeq" id="WP_286594353.1">
    <property type="nucleotide sequence ID" value="NZ_JACANB010000008.1"/>
</dbReference>
<comment type="caution">
    <text evidence="1">The sequence shown here is derived from an EMBL/GenBank/DDBJ whole genome shotgun (WGS) entry which is preliminary data.</text>
</comment>
<evidence type="ECO:0000313" key="2">
    <source>
        <dbReference type="Proteomes" id="UP001173465"/>
    </source>
</evidence>
<dbReference type="AlphaFoldDB" id="A0AAW7DVS1"/>
<accession>A0AAW7DVS1</accession>
<gene>
    <name evidence="1" type="ORF">HX099_10555</name>
</gene>
<protein>
    <submittedName>
        <fullName evidence="1">Uncharacterized protein</fullName>
    </submittedName>
</protein>
<name>A0AAW7DVS1_9GAMM</name>
<dbReference type="EMBL" id="JACANB010000008">
    <property type="protein sequence ID" value="MDM1697093.1"/>
    <property type="molecule type" value="Genomic_DNA"/>
</dbReference>
<dbReference type="Proteomes" id="UP001173465">
    <property type="component" value="Unassembled WGS sequence"/>
</dbReference>
<organism evidence="1 2">
    <name type="scientific">Thiopseudomonas alkaliphila</name>
    <dbReference type="NCBI Taxonomy" id="1697053"/>
    <lineage>
        <taxon>Bacteria</taxon>
        <taxon>Pseudomonadati</taxon>
        <taxon>Pseudomonadota</taxon>
        <taxon>Gammaproteobacteria</taxon>
        <taxon>Pseudomonadales</taxon>
        <taxon>Pseudomonadaceae</taxon>
        <taxon>Thiopseudomonas</taxon>
    </lineage>
</organism>
<sequence>MPIVHVARPFIWRSGHNAALIEKGEQDLTPAQIEHATKRGFLQKAVKPVLQKAALKEQTNE</sequence>
<proteinExistence type="predicted"/>
<reference evidence="1" key="2">
    <citation type="journal article" date="2022" name="Sci. Total Environ.">
        <title>Prevalence, transmission, and molecular epidemiology of tet(X)-positive bacteria among humans, animals, and environmental niches in China: An epidemiological, and genomic-based study.</title>
        <authorList>
            <person name="Dong N."/>
            <person name="Zeng Y."/>
            <person name="Cai C."/>
            <person name="Sun C."/>
            <person name="Lu J."/>
            <person name="Liu C."/>
            <person name="Zhou H."/>
            <person name="Sun Q."/>
            <person name="Shu L."/>
            <person name="Wang H."/>
            <person name="Wang Y."/>
            <person name="Wang S."/>
            <person name="Wu C."/>
            <person name="Chan E.W."/>
            <person name="Chen G."/>
            <person name="Shen Z."/>
            <person name="Chen S."/>
            <person name="Zhang R."/>
        </authorList>
    </citation>
    <scope>NUCLEOTIDE SEQUENCE</scope>
    <source>
        <strain evidence="1">DF46-2-2</strain>
    </source>
</reference>
<evidence type="ECO:0000313" key="1">
    <source>
        <dbReference type="EMBL" id="MDM1697093.1"/>
    </source>
</evidence>